<evidence type="ECO:0000256" key="1">
    <source>
        <dbReference type="SAM" id="Phobius"/>
    </source>
</evidence>
<dbReference type="EMBL" id="CP048000">
    <property type="protein sequence ID" value="QHQ59532.1"/>
    <property type="molecule type" value="Genomic_DNA"/>
</dbReference>
<reference evidence="2 3" key="1">
    <citation type="submission" date="2020-01" db="EMBL/GenBank/DDBJ databases">
        <title>Genome analysis of Anaerocolumna sp. CBA3638.</title>
        <authorList>
            <person name="Kim J."/>
            <person name="Roh S.W."/>
        </authorList>
    </citation>
    <scope>NUCLEOTIDE SEQUENCE [LARGE SCALE GENOMIC DNA]</scope>
    <source>
        <strain evidence="2 3">CBA3638</strain>
    </source>
</reference>
<keyword evidence="1" id="KW-1133">Transmembrane helix</keyword>
<evidence type="ECO:0000313" key="3">
    <source>
        <dbReference type="Proteomes" id="UP000464314"/>
    </source>
</evidence>
<keyword evidence="3" id="KW-1185">Reference proteome</keyword>
<keyword evidence="1" id="KW-0812">Transmembrane</keyword>
<sequence length="72" mass="8240">MKKIKRILAIIVVIFLVSLYGLTLYAALTASPNSHALFQASLYSTVVIPIMIYAYILVYKLLKKWSQDKYNN</sequence>
<keyword evidence="1" id="KW-0472">Membrane</keyword>
<dbReference type="RefSeq" id="WP_161836194.1">
    <property type="nucleotide sequence ID" value="NZ_CP048000.1"/>
</dbReference>
<dbReference type="AlphaFoldDB" id="A0A6P1THF9"/>
<dbReference type="Proteomes" id="UP000464314">
    <property type="component" value="Chromosome"/>
</dbReference>
<feature type="transmembrane region" description="Helical" evidence="1">
    <location>
        <begin position="7"/>
        <end position="28"/>
    </location>
</feature>
<evidence type="ECO:0000313" key="2">
    <source>
        <dbReference type="EMBL" id="QHQ59532.1"/>
    </source>
</evidence>
<name>A0A6P1THF9_9FIRM</name>
<accession>A0A6P1THF9</accession>
<feature type="transmembrane region" description="Helical" evidence="1">
    <location>
        <begin position="40"/>
        <end position="62"/>
    </location>
</feature>
<gene>
    <name evidence="2" type="ORF">Ana3638_00900</name>
</gene>
<protein>
    <submittedName>
        <fullName evidence="2">Uncharacterized protein</fullName>
    </submittedName>
</protein>
<organism evidence="2 3">
    <name type="scientific">Anaerocolumna sedimenticola</name>
    <dbReference type="NCBI Taxonomy" id="2696063"/>
    <lineage>
        <taxon>Bacteria</taxon>
        <taxon>Bacillati</taxon>
        <taxon>Bacillota</taxon>
        <taxon>Clostridia</taxon>
        <taxon>Lachnospirales</taxon>
        <taxon>Lachnospiraceae</taxon>
        <taxon>Anaerocolumna</taxon>
    </lineage>
</organism>
<proteinExistence type="predicted"/>
<dbReference type="KEGG" id="anr:Ana3638_00900"/>